<evidence type="ECO:0000256" key="5">
    <source>
        <dbReference type="SAM" id="MobiDB-lite"/>
    </source>
</evidence>
<dbReference type="PANTHER" id="PTHR43033:SF1">
    <property type="entry name" value="TRNA(ILE)-LYSIDINE SYNTHASE-RELATED"/>
    <property type="match status" value="1"/>
</dbReference>
<reference evidence="8" key="1">
    <citation type="submission" date="2016-02" db="EMBL/GenBank/DDBJ databases">
        <title>Draft genome sequence of Microdochium bolleyi, a fungal endophyte of beachgrass.</title>
        <authorList>
            <consortium name="DOE Joint Genome Institute"/>
            <person name="David A.S."/>
            <person name="May G."/>
            <person name="Haridas S."/>
            <person name="Lim J."/>
            <person name="Wang M."/>
            <person name="Labutti K."/>
            <person name="Lipzen A."/>
            <person name="Barry K."/>
            <person name="Grigoriev I.V."/>
        </authorList>
    </citation>
    <scope>NUCLEOTIDE SEQUENCE [LARGE SCALE GENOMIC DNA]</scope>
    <source>
        <strain evidence="8">J235TASD1</strain>
    </source>
</reference>
<dbReference type="PANTHER" id="PTHR43033">
    <property type="entry name" value="TRNA(ILE)-LYSIDINE SYNTHASE-RELATED"/>
    <property type="match status" value="1"/>
</dbReference>
<keyword evidence="3" id="KW-0547">Nucleotide-binding</keyword>
<keyword evidence="4" id="KW-0067">ATP-binding</keyword>
<keyword evidence="8" id="KW-1185">Reference proteome</keyword>
<evidence type="ECO:0000313" key="7">
    <source>
        <dbReference type="EMBL" id="KXJ86709.1"/>
    </source>
</evidence>
<dbReference type="Pfam" id="PF01171">
    <property type="entry name" value="ATP_bind_3"/>
    <property type="match status" value="1"/>
</dbReference>
<sequence length="488" mass="55814">MVHRPLLEFSKARLIATCLENDISWFEDATNADVTLTMRNAVRAMSRAHTLPKALSQPAVLALSRRCDEKHRALEAEAARVVRQTIIQDFDSQAGTLLVQFPNIGRRALPWQAKSELHRQARLAKSREVAGLVLKHIMAIVSPEHNGPPIASLQNPINTIFPSLADTRASTASIPKAFNINGVLFRPVSNASLYASSRAVNHEVAYPNGAYSWYLTREPYPSPVNKPLPLKNFRFCLALEKPFDCKKKDVNSPWTEWMAWILWDGRFWIRIRHRLPFQPFIGPYQEEHSKPFRDRFQDKRSKDNLSDLLKRHAPGKTRYTLPAIYLETEVDFDNLPPLPEYPFRIPEKLEAQLTPRSMLLALPSLGVQAPGLEKLVKYEIRYKRIDRQLLNGMAKFTRGSYVPPELPGERHRPRRQFPGDIRRNKTVWARSTPNSTSSSTFLGLARPSESRRAQRSRKETEKRRQAAVRQHSDETGVGGHESQFVLDV</sequence>
<dbReference type="SUPFAM" id="SSF52402">
    <property type="entry name" value="Adenine nucleotide alpha hydrolases-like"/>
    <property type="match status" value="1"/>
</dbReference>
<feature type="region of interest" description="Disordered" evidence="5">
    <location>
        <begin position="401"/>
        <end position="488"/>
    </location>
</feature>
<dbReference type="Proteomes" id="UP000070501">
    <property type="component" value="Unassembled WGS sequence"/>
</dbReference>
<keyword evidence="1" id="KW-0436">Ligase</keyword>
<dbReference type="AlphaFoldDB" id="A0A136IPP4"/>
<evidence type="ECO:0000256" key="1">
    <source>
        <dbReference type="ARBA" id="ARBA00022598"/>
    </source>
</evidence>
<dbReference type="OrthoDB" id="434144at2759"/>
<dbReference type="STRING" id="196109.A0A136IPP4"/>
<feature type="domain" description="tRNA(Ile)-lysidine/2-thiocytidine synthase N-terminal" evidence="6">
    <location>
        <begin position="2"/>
        <end position="44"/>
    </location>
</feature>
<dbReference type="GO" id="GO:0008033">
    <property type="term" value="P:tRNA processing"/>
    <property type="evidence" value="ECO:0007669"/>
    <property type="project" value="UniProtKB-KW"/>
</dbReference>
<dbReference type="GO" id="GO:0005524">
    <property type="term" value="F:ATP binding"/>
    <property type="evidence" value="ECO:0007669"/>
    <property type="project" value="UniProtKB-KW"/>
</dbReference>
<dbReference type="GO" id="GO:0016879">
    <property type="term" value="F:ligase activity, forming carbon-nitrogen bonds"/>
    <property type="evidence" value="ECO:0007669"/>
    <property type="project" value="InterPro"/>
</dbReference>
<evidence type="ECO:0000313" key="8">
    <source>
        <dbReference type="Proteomes" id="UP000070501"/>
    </source>
</evidence>
<dbReference type="InterPro" id="IPR011063">
    <property type="entry name" value="TilS/TtcA_N"/>
</dbReference>
<feature type="compositionally biased region" description="Basic and acidic residues" evidence="5">
    <location>
        <begin position="448"/>
        <end position="474"/>
    </location>
</feature>
<evidence type="ECO:0000259" key="6">
    <source>
        <dbReference type="Pfam" id="PF01171"/>
    </source>
</evidence>
<feature type="compositionally biased region" description="Polar residues" evidence="5">
    <location>
        <begin position="429"/>
        <end position="441"/>
    </location>
</feature>
<gene>
    <name evidence="7" type="ORF">Micbo1qcDRAFT_168194</name>
</gene>
<evidence type="ECO:0000256" key="2">
    <source>
        <dbReference type="ARBA" id="ARBA00022694"/>
    </source>
</evidence>
<protein>
    <recommendedName>
        <fullName evidence="6">tRNA(Ile)-lysidine/2-thiocytidine synthase N-terminal domain-containing protein</fullName>
    </recommendedName>
</protein>
<dbReference type="InParanoid" id="A0A136IPP4"/>
<dbReference type="Gene3D" id="1.10.10.1360">
    <property type="entry name" value="tRNA (Ile)-lysidine synthase"/>
    <property type="match status" value="1"/>
</dbReference>
<keyword evidence="2" id="KW-0819">tRNA processing</keyword>
<proteinExistence type="predicted"/>
<dbReference type="InterPro" id="IPR012094">
    <property type="entry name" value="tRNA_Ile_lys_synt"/>
</dbReference>
<name>A0A136IPP4_9PEZI</name>
<organism evidence="7 8">
    <name type="scientific">Microdochium bolleyi</name>
    <dbReference type="NCBI Taxonomy" id="196109"/>
    <lineage>
        <taxon>Eukaryota</taxon>
        <taxon>Fungi</taxon>
        <taxon>Dikarya</taxon>
        <taxon>Ascomycota</taxon>
        <taxon>Pezizomycotina</taxon>
        <taxon>Sordariomycetes</taxon>
        <taxon>Xylariomycetidae</taxon>
        <taxon>Xylariales</taxon>
        <taxon>Microdochiaceae</taxon>
        <taxon>Microdochium</taxon>
    </lineage>
</organism>
<evidence type="ECO:0000256" key="3">
    <source>
        <dbReference type="ARBA" id="ARBA00022741"/>
    </source>
</evidence>
<evidence type="ECO:0000256" key="4">
    <source>
        <dbReference type="ARBA" id="ARBA00022840"/>
    </source>
</evidence>
<accession>A0A136IPP4</accession>
<dbReference type="EMBL" id="KQ964266">
    <property type="protein sequence ID" value="KXJ86709.1"/>
    <property type="molecule type" value="Genomic_DNA"/>
</dbReference>